<accession>A0A3A4N0G2</accession>
<dbReference type="NCBIfam" id="NF005719">
    <property type="entry name" value="PRK07535.1"/>
    <property type="match status" value="1"/>
</dbReference>
<evidence type="ECO:0000256" key="3">
    <source>
        <dbReference type="ARBA" id="ARBA00022628"/>
    </source>
</evidence>
<dbReference type="InterPro" id="IPR000489">
    <property type="entry name" value="Pterin-binding_dom"/>
</dbReference>
<dbReference type="GO" id="GO:0031419">
    <property type="term" value="F:cobalamin binding"/>
    <property type="evidence" value="ECO:0007669"/>
    <property type="project" value="UniProtKB-KW"/>
</dbReference>
<proteinExistence type="inferred from homology"/>
<dbReference type="GO" id="GO:0050667">
    <property type="term" value="P:homocysteine metabolic process"/>
    <property type="evidence" value="ECO:0007669"/>
    <property type="project" value="TreeGrafter"/>
</dbReference>
<reference evidence="8 9" key="1">
    <citation type="journal article" date="2017" name="ISME J.">
        <title>Energy and carbon metabolisms in a deep terrestrial subsurface fluid microbial community.</title>
        <authorList>
            <person name="Momper L."/>
            <person name="Jungbluth S.P."/>
            <person name="Lee M.D."/>
            <person name="Amend J.P."/>
        </authorList>
    </citation>
    <scope>NUCLEOTIDE SEQUENCE [LARGE SCALE GENOMIC DNA]</scope>
    <source>
        <strain evidence="8">SURF_5</strain>
    </source>
</reference>
<dbReference type="GO" id="GO:0046653">
    <property type="term" value="P:tetrahydrofolate metabolic process"/>
    <property type="evidence" value="ECO:0007669"/>
    <property type="project" value="TreeGrafter"/>
</dbReference>
<dbReference type="GO" id="GO:0046872">
    <property type="term" value="F:metal ion binding"/>
    <property type="evidence" value="ECO:0007669"/>
    <property type="project" value="UniProtKB-KW"/>
</dbReference>
<dbReference type="PANTHER" id="PTHR45833">
    <property type="entry name" value="METHIONINE SYNTHASE"/>
    <property type="match status" value="1"/>
</dbReference>
<keyword evidence="2 8" id="KW-0489">Methyltransferase</keyword>
<keyword evidence="6" id="KW-0170">Cobalt</keyword>
<evidence type="ECO:0000256" key="5">
    <source>
        <dbReference type="ARBA" id="ARBA00022723"/>
    </source>
</evidence>
<dbReference type="AlphaFoldDB" id="A0A3A4N0G2"/>
<dbReference type="EMBL" id="QZKU01000134">
    <property type="protein sequence ID" value="RJP15578.1"/>
    <property type="molecule type" value="Genomic_DNA"/>
</dbReference>
<evidence type="ECO:0000256" key="6">
    <source>
        <dbReference type="ARBA" id="ARBA00023285"/>
    </source>
</evidence>
<organism evidence="8 9">
    <name type="scientific">Abyssobacteria bacterium (strain SURF_5)</name>
    <dbReference type="NCBI Taxonomy" id="2093360"/>
    <lineage>
        <taxon>Bacteria</taxon>
        <taxon>Pseudomonadati</taxon>
        <taxon>Candidatus Hydrogenedentota</taxon>
        <taxon>Candidatus Abyssobacteria</taxon>
    </lineage>
</organism>
<dbReference type="GO" id="GO:0032259">
    <property type="term" value="P:methylation"/>
    <property type="evidence" value="ECO:0007669"/>
    <property type="project" value="UniProtKB-KW"/>
</dbReference>
<sequence>MLIVGERINTSRKQVAEAARHRNIIPIWDEARMQAAAGAHFLDVNAGTFAEREIENLKWIIKSVRQANDLPLCIDSTDPKVIAEGLSMCGRGMMVNSITAEKENYTAMLPLIREYECRTVALCLDDNGIPGGFEDKLKVGFGLVDNLLSDGVPLDHVYVDPLIMAVSTDQRSGAVALQVIHEIKRRYPGIHTICGLSNISFGLPARRMMNRVFLVAAMAAGLDAVIIDPLDRQMMANLITARAVLGNDEYCMAYISAYREKKLEPNDKHLP</sequence>
<dbReference type="InterPro" id="IPR011005">
    <property type="entry name" value="Dihydropteroate_synth-like_sf"/>
</dbReference>
<comment type="similarity">
    <text evidence="1">Belongs to the vitamin-B12 dependent methionine synthase family.</text>
</comment>
<dbReference type="Proteomes" id="UP000265882">
    <property type="component" value="Unassembled WGS sequence"/>
</dbReference>
<evidence type="ECO:0000313" key="9">
    <source>
        <dbReference type="Proteomes" id="UP000265882"/>
    </source>
</evidence>
<dbReference type="GO" id="GO:0005829">
    <property type="term" value="C:cytosol"/>
    <property type="evidence" value="ECO:0007669"/>
    <property type="project" value="TreeGrafter"/>
</dbReference>
<evidence type="ECO:0000313" key="8">
    <source>
        <dbReference type="EMBL" id="RJP15578.1"/>
    </source>
</evidence>
<dbReference type="Pfam" id="PF00809">
    <property type="entry name" value="Pterin_bind"/>
    <property type="match status" value="1"/>
</dbReference>
<evidence type="ECO:0000259" key="7">
    <source>
        <dbReference type="PROSITE" id="PS50972"/>
    </source>
</evidence>
<name>A0A3A4N0G2_ABYX5</name>
<gene>
    <name evidence="8" type="ORF">C4520_20165</name>
</gene>
<dbReference type="SUPFAM" id="SSF51717">
    <property type="entry name" value="Dihydropteroate synthetase-like"/>
    <property type="match status" value="1"/>
</dbReference>
<keyword evidence="4 8" id="KW-0808">Transferase</keyword>
<evidence type="ECO:0000256" key="2">
    <source>
        <dbReference type="ARBA" id="ARBA00022603"/>
    </source>
</evidence>
<dbReference type="Gene3D" id="3.20.20.20">
    <property type="entry name" value="Dihydropteroate synthase-like"/>
    <property type="match status" value="1"/>
</dbReference>
<feature type="domain" description="Pterin-binding" evidence="7">
    <location>
        <begin position="1"/>
        <end position="246"/>
    </location>
</feature>
<keyword evidence="3" id="KW-0846">Cobalamin</keyword>
<evidence type="ECO:0000256" key="1">
    <source>
        <dbReference type="ARBA" id="ARBA00010398"/>
    </source>
</evidence>
<comment type="caution">
    <text evidence="8">The sequence shown here is derived from an EMBL/GenBank/DDBJ whole genome shotgun (WGS) entry which is preliminary data.</text>
</comment>
<dbReference type="PROSITE" id="PS50972">
    <property type="entry name" value="PTERIN_BINDING"/>
    <property type="match status" value="1"/>
</dbReference>
<dbReference type="GO" id="GO:0008705">
    <property type="term" value="F:methionine synthase activity"/>
    <property type="evidence" value="ECO:0007669"/>
    <property type="project" value="TreeGrafter"/>
</dbReference>
<dbReference type="InterPro" id="IPR050554">
    <property type="entry name" value="Met_Synthase/Corrinoid"/>
</dbReference>
<keyword evidence="5" id="KW-0479">Metal-binding</keyword>
<evidence type="ECO:0000256" key="4">
    <source>
        <dbReference type="ARBA" id="ARBA00022679"/>
    </source>
</evidence>
<protein>
    <submittedName>
        <fullName evidence="8">Methyltetrahydrofolate cobalamin methyltransferase</fullName>
    </submittedName>
</protein>
<dbReference type="PANTHER" id="PTHR45833:SF1">
    <property type="entry name" value="METHIONINE SYNTHASE"/>
    <property type="match status" value="1"/>
</dbReference>